<keyword evidence="3" id="KW-1185">Reference proteome</keyword>
<evidence type="ECO:0000313" key="3">
    <source>
        <dbReference type="Proteomes" id="UP000776252"/>
    </source>
</evidence>
<evidence type="ECO:0000256" key="1">
    <source>
        <dbReference type="SAM" id="SignalP"/>
    </source>
</evidence>
<protein>
    <recommendedName>
        <fullName evidence="4">Surface layer protein</fullName>
    </recommendedName>
</protein>
<feature type="chain" id="PRO_5045718193" description="Surface layer protein" evidence="1">
    <location>
        <begin position="23"/>
        <end position="318"/>
    </location>
</feature>
<name>A0ABS6BVH2_9CLOT</name>
<gene>
    <name evidence="2" type="ORF">KPL37_08745</name>
</gene>
<feature type="signal peptide" evidence="1">
    <location>
        <begin position="1"/>
        <end position="22"/>
    </location>
</feature>
<reference evidence="2 3" key="1">
    <citation type="submission" date="2021-06" db="EMBL/GenBank/DDBJ databases">
        <title>Clostridia strains as spoilage organisms.</title>
        <authorList>
            <person name="Wambui J."/>
            <person name="Stephan R."/>
            <person name="Stevens M.J.A."/>
        </authorList>
    </citation>
    <scope>NUCLEOTIDE SEQUENCE [LARGE SCALE GENOMIC DNA]</scope>
    <source>
        <strain evidence="2 3">DSM 14204</strain>
    </source>
</reference>
<dbReference type="EMBL" id="JAHLDV010000015">
    <property type="protein sequence ID" value="MBU3159837.1"/>
    <property type="molecule type" value="Genomic_DNA"/>
</dbReference>
<proteinExistence type="predicted"/>
<evidence type="ECO:0000313" key="2">
    <source>
        <dbReference type="EMBL" id="MBU3159837.1"/>
    </source>
</evidence>
<organism evidence="2 3">
    <name type="scientific">Clostridium frigoris</name>
    <dbReference type="NCBI Taxonomy" id="205327"/>
    <lineage>
        <taxon>Bacteria</taxon>
        <taxon>Bacillati</taxon>
        <taxon>Bacillota</taxon>
        <taxon>Clostridia</taxon>
        <taxon>Eubacteriales</taxon>
        <taxon>Clostridiaceae</taxon>
        <taxon>Clostridium</taxon>
    </lineage>
</organism>
<keyword evidence="1" id="KW-0732">Signal</keyword>
<evidence type="ECO:0008006" key="4">
    <source>
        <dbReference type="Google" id="ProtNLM"/>
    </source>
</evidence>
<sequence length="318" mass="32389">MNKKIIGSFLAAMMIASTTTISAFGAMSSGTVVIGTKAFDLTYANNASNLKEISNAIADGGAVYVKNFDGNWINNINGLAALISSIPAVIYTNATQKISFDAADLDAKVTTTINSAAKILAATQSVVKAEASKIQIDVDTAKAAVNALFVDVAPSKIRTDLLARLNIIKVTSTITPGTTTPGTTTPSADVTAPILNSVALTVGQSVLATKDASGNFKVSLAAAKATDMFTFLNINASEKATAKIVCLGRTKTFAINNSGDVAIPVADLLGSYASGGNGISVGTLKGYLGLLGNSITLNVTLTDAALNAATKTITITAN</sequence>
<comment type="caution">
    <text evidence="2">The sequence shown here is derived from an EMBL/GenBank/DDBJ whole genome shotgun (WGS) entry which is preliminary data.</text>
</comment>
<dbReference type="Proteomes" id="UP000776252">
    <property type="component" value="Unassembled WGS sequence"/>
</dbReference>
<dbReference type="RefSeq" id="WP_216148093.1">
    <property type="nucleotide sequence ID" value="NZ_JAHLDV010000015.1"/>
</dbReference>
<accession>A0ABS6BVH2</accession>